<name>W2I3P5_PHYNI</name>
<proteinExistence type="predicted"/>
<dbReference type="Proteomes" id="UP000053864">
    <property type="component" value="Unassembled WGS sequence"/>
</dbReference>
<evidence type="ECO:0000313" key="1">
    <source>
        <dbReference type="EMBL" id="ETL28067.1"/>
    </source>
</evidence>
<gene>
    <name evidence="1" type="ORF">L916_18483</name>
</gene>
<dbReference type="AlphaFoldDB" id="W2I3P5"/>
<protein>
    <submittedName>
        <fullName evidence="1">Uncharacterized protein</fullName>
    </submittedName>
</protein>
<reference evidence="1" key="1">
    <citation type="submission" date="2013-11" db="EMBL/GenBank/DDBJ databases">
        <title>The Genome Sequence of Phytophthora parasitica CJ05E6.</title>
        <authorList>
            <consortium name="The Broad Institute Genomics Platform"/>
            <person name="Russ C."/>
            <person name="Tyler B."/>
            <person name="Panabieres F."/>
            <person name="Shan W."/>
            <person name="Tripathy S."/>
            <person name="Grunwald N."/>
            <person name="Machado M."/>
            <person name="Johnson C.S."/>
            <person name="Arredondo F."/>
            <person name="Hong C."/>
            <person name="Coffey M."/>
            <person name="Young S.K."/>
            <person name="Zeng Q."/>
            <person name="Gargeya S."/>
            <person name="Fitzgerald M."/>
            <person name="Abouelleil A."/>
            <person name="Alvarado L."/>
            <person name="Chapman S.B."/>
            <person name="Gainer-Dewar J."/>
            <person name="Goldberg J."/>
            <person name="Griggs A."/>
            <person name="Gujja S."/>
            <person name="Hansen M."/>
            <person name="Howarth C."/>
            <person name="Imamovic A."/>
            <person name="Ireland A."/>
            <person name="Larimer J."/>
            <person name="McCowan C."/>
            <person name="Murphy C."/>
            <person name="Pearson M."/>
            <person name="Poon T.W."/>
            <person name="Priest M."/>
            <person name="Roberts A."/>
            <person name="Saif S."/>
            <person name="Shea T."/>
            <person name="Sykes S."/>
            <person name="Wortman J."/>
            <person name="Nusbaum C."/>
            <person name="Birren B."/>
        </authorList>
    </citation>
    <scope>NUCLEOTIDE SEQUENCE [LARGE SCALE GENOMIC DNA]</scope>
    <source>
        <strain evidence="1">CJ05E6</strain>
    </source>
</reference>
<dbReference type="EMBL" id="KI675826">
    <property type="protein sequence ID" value="ETL28067.1"/>
    <property type="molecule type" value="Genomic_DNA"/>
</dbReference>
<accession>W2I3P5</accession>
<organism evidence="1">
    <name type="scientific">Phytophthora nicotianae</name>
    <name type="common">Potato buckeye rot agent</name>
    <name type="synonym">Phytophthora parasitica</name>
    <dbReference type="NCBI Taxonomy" id="4792"/>
    <lineage>
        <taxon>Eukaryota</taxon>
        <taxon>Sar</taxon>
        <taxon>Stramenopiles</taxon>
        <taxon>Oomycota</taxon>
        <taxon>Peronosporomycetes</taxon>
        <taxon>Peronosporales</taxon>
        <taxon>Peronosporaceae</taxon>
        <taxon>Phytophthora</taxon>
    </lineage>
</organism>
<sequence>MRAQSSYQQSLPALAAPSAEDIDAEHAMQARQLQVATHRFAKRGRTPIAPTELVAAPVSKKIKRVYTVSSAKTRINGSVKEGHTTVKIARLLETF</sequence>